<proteinExistence type="predicted"/>
<name>A0ABD5WPC7_9EURY</name>
<organism evidence="2 3">
    <name type="scientific">Halorussus caseinilyticus</name>
    <dbReference type="NCBI Taxonomy" id="3034025"/>
    <lineage>
        <taxon>Archaea</taxon>
        <taxon>Methanobacteriati</taxon>
        <taxon>Methanobacteriota</taxon>
        <taxon>Stenosarchaea group</taxon>
        <taxon>Halobacteria</taxon>
        <taxon>Halobacteriales</taxon>
        <taxon>Haladaptataceae</taxon>
        <taxon>Halorussus</taxon>
    </lineage>
</organism>
<gene>
    <name evidence="2" type="ORF">ACFQJ6_15055</name>
</gene>
<feature type="domain" description="Halobacterial output" evidence="1">
    <location>
        <begin position="24"/>
        <end position="104"/>
    </location>
</feature>
<dbReference type="EMBL" id="JBHSZH010000005">
    <property type="protein sequence ID" value="MFC7081220.1"/>
    <property type="molecule type" value="Genomic_DNA"/>
</dbReference>
<accession>A0ABD5WPC7</accession>
<evidence type="ECO:0000313" key="2">
    <source>
        <dbReference type="EMBL" id="MFC7081220.1"/>
    </source>
</evidence>
<dbReference type="InterPro" id="IPR040624">
    <property type="entry name" value="HalOD1"/>
</dbReference>
<dbReference type="GeneID" id="79302034"/>
<sequence length="106" mass="11351">MAAKSKHADETGQEIVSYTAAEDELPSEAVIAALRTATGRAASPGQVGDEQGKLLDPIFRSVDLDALDALFRSVYGEPETANTVTFTYSEYEVTVTAAGEVVVRRR</sequence>
<dbReference type="Pfam" id="PF18545">
    <property type="entry name" value="HalOD1"/>
    <property type="match status" value="1"/>
</dbReference>
<comment type="caution">
    <text evidence="2">The sequence shown here is derived from an EMBL/GenBank/DDBJ whole genome shotgun (WGS) entry which is preliminary data.</text>
</comment>
<protein>
    <submittedName>
        <fullName evidence="2">HalOD1 output domain-containing protein</fullName>
    </submittedName>
</protein>
<evidence type="ECO:0000259" key="1">
    <source>
        <dbReference type="Pfam" id="PF18545"/>
    </source>
</evidence>
<dbReference type="Proteomes" id="UP001596407">
    <property type="component" value="Unassembled WGS sequence"/>
</dbReference>
<keyword evidence="3" id="KW-1185">Reference proteome</keyword>
<dbReference type="RefSeq" id="WP_276280862.1">
    <property type="nucleotide sequence ID" value="NZ_CP119809.1"/>
</dbReference>
<dbReference type="AlphaFoldDB" id="A0ABD5WPC7"/>
<evidence type="ECO:0000313" key="3">
    <source>
        <dbReference type="Proteomes" id="UP001596407"/>
    </source>
</evidence>
<reference evidence="2 3" key="1">
    <citation type="journal article" date="2019" name="Int. J. Syst. Evol. Microbiol.">
        <title>The Global Catalogue of Microorganisms (GCM) 10K type strain sequencing project: providing services to taxonomists for standard genome sequencing and annotation.</title>
        <authorList>
            <consortium name="The Broad Institute Genomics Platform"/>
            <consortium name="The Broad Institute Genome Sequencing Center for Infectious Disease"/>
            <person name="Wu L."/>
            <person name="Ma J."/>
        </authorList>
    </citation>
    <scope>NUCLEOTIDE SEQUENCE [LARGE SCALE GENOMIC DNA]</scope>
    <source>
        <strain evidence="2 3">DT72</strain>
    </source>
</reference>